<comment type="caution">
    <text evidence="2">The sequence shown here is derived from an EMBL/GenBank/DDBJ whole genome shotgun (WGS) entry which is preliminary data.</text>
</comment>
<reference evidence="2 3" key="1">
    <citation type="journal article" date="2023" name="Sci. Data">
        <title>Genome assembly of the Korean intertidal mud-creeper Batillaria attramentaria.</title>
        <authorList>
            <person name="Patra A.K."/>
            <person name="Ho P.T."/>
            <person name="Jun S."/>
            <person name="Lee S.J."/>
            <person name="Kim Y."/>
            <person name="Won Y.J."/>
        </authorList>
    </citation>
    <scope>NUCLEOTIDE SEQUENCE [LARGE SCALE GENOMIC DNA]</scope>
    <source>
        <strain evidence="2">Wonlab-2016</strain>
    </source>
</reference>
<name>A0ABD0LD81_9CAEN</name>
<gene>
    <name evidence="2" type="ORF">BaRGS_00011569</name>
</gene>
<accession>A0ABD0LD81</accession>
<feature type="signal peptide" evidence="1">
    <location>
        <begin position="1"/>
        <end position="26"/>
    </location>
</feature>
<sequence>MADVALKSTLFACLLCFYLDLHLVFAAQAQGRIKNRVWNRDLTYDDLIPLNLNMTSPPLLTSNRGCARYCERHEWCNSFFHSDVTGQCRLQWMVFVSPEDTIDSTGSRYYRFDTDGFVVDRRSQTCFKVSQHPLMNWTDARDACNHDNARLVVLEPLEKADFVMSLLRHNPAGVLFVCRFGVVGGGGEGLSRKGVWSEAGEEGVGGGGRESRDTLDVASVVTVCSWCCSSVQFPHFGSFVPLLLTVLGNTTRSYQIGAARPDGAWDTPFPASGLDYVWQTGIPVDYEATAGYWFSNNFASVDPNQNIVILRAEKDFLWWAAAASLKRYYICERPLEI</sequence>
<dbReference type="Gene3D" id="3.10.100.10">
    <property type="entry name" value="Mannose-Binding Protein A, subunit A"/>
    <property type="match status" value="2"/>
</dbReference>
<dbReference type="InterPro" id="IPR016186">
    <property type="entry name" value="C-type_lectin-like/link_sf"/>
</dbReference>
<dbReference type="InterPro" id="IPR016187">
    <property type="entry name" value="CTDL_fold"/>
</dbReference>
<dbReference type="CDD" id="cd00037">
    <property type="entry name" value="CLECT"/>
    <property type="match status" value="1"/>
</dbReference>
<protein>
    <recommendedName>
        <fullName evidence="4">C-type lectin domain-containing protein</fullName>
    </recommendedName>
</protein>
<proteinExistence type="predicted"/>
<evidence type="ECO:0008006" key="4">
    <source>
        <dbReference type="Google" id="ProtNLM"/>
    </source>
</evidence>
<evidence type="ECO:0000313" key="2">
    <source>
        <dbReference type="EMBL" id="KAK7497275.1"/>
    </source>
</evidence>
<evidence type="ECO:0000313" key="3">
    <source>
        <dbReference type="Proteomes" id="UP001519460"/>
    </source>
</evidence>
<feature type="chain" id="PRO_5044782491" description="C-type lectin domain-containing protein" evidence="1">
    <location>
        <begin position="27"/>
        <end position="337"/>
    </location>
</feature>
<evidence type="ECO:0000256" key="1">
    <source>
        <dbReference type="SAM" id="SignalP"/>
    </source>
</evidence>
<organism evidence="2 3">
    <name type="scientific">Batillaria attramentaria</name>
    <dbReference type="NCBI Taxonomy" id="370345"/>
    <lineage>
        <taxon>Eukaryota</taxon>
        <taxon>Metazoa</taxon>
        <taxon>Spiralia</taxon>
        <taxon>Lophotrochozoa</taxon>
        <taxon>Mollusca</taxon>
        <taxon>Gastropoda</taxon>
        <taxon>Caenogastropoda</taxon>
        <taxon>Sorbeoconcha</taxon>
        <taxon>Cerithioidea</taxon>
        <taxon>Batillariidae</taxon>
        <taxon>Batillaria</taxon>
    </lineage>
</organism>
<dbReference type="SUPFAM" id="SSF56436">
    <property type="entry name" value="C-type lectin-like"/>
    <property type="match status" value="1"/>
</dbReference>
<dbReference type="EMBL" id="JACVVK020000060">
    <property type="protein sequence ID" value="KAK7497275.1"/>
    <property type="molecule type" value="Genomic_DNA"/>
</dbReference>
<dbReference type="Proteomes" id="UP001519460">
    <property type="component" value="Unassembled WGS sequence"/>
</dbReference>
<dbReference type="AlphaFoldDB" id="A0ABD0LD81"/>
<keyword evidence="3" id="KW-1185">Reference proteome</keyword>
<keyword evidence="1" id="KW-0732">Signal</keyword>